<accession>A0A0V7ZJJ3</accession>
<keyword evidence="2" id="KW-0677">Repeat</keyword>
<dbReference type="SUPFAM" id="SSF55874">
    <property type="entry name" value="ATPase domain of HSP90 chaperone/DNA topoisomerase II/histidine kinase"/>
    <property type="match status" value="1"/>
</dbReference>
<protein>
    <submittedName>
        <fullName evidence="5">Uncharacterized protein</fullName>
    </submittedName>
</protein>
<name>A0A0V7ZJJ3_9CYAN</name>
<gene>
    <name evidence="4" type="ORF">BC008_13320</name>
    <name evidence="5" type="ORF">BC008_18260</name>
</gene>
<dbReference type="EMBL" id="LMTZ01000138">
    <property type="protein sequence ID" value="KST63440.1"/>
    <property type="molecule type" value="Genomic_DNA"/>
</dbReference>
<dbReference type="Pfam" id="PF00400">
    <property type="entry name" value="WD40"/>
    <property type="match status" value="1"/>
</dbReference>
<feature type="repeat" description="WD" evidence="3">
    <location>
        <begin position="143"/>
        <end position="184"/>
    </location>
</feature>
<dbReference type="PROSITE" id="PS50082">
    <property type="entry name" value="WD_REPEATS_2"/>
    <property type="match status" value="1"/>
</dbReference>
<reference evidence="5 6" key="1">
    <citation type="journal article" date="2015" name="Genome Announc.">
        <title>Draft Genome of the Euendolithic (true boring) Cyanobacterium Mastigocoleus testarum strain BC008.</title>
        <authorList>
            <person name="Guida B.S."/>
            <person name="Garcia-Pichel F."/>
        </authorList>
    </citation>
    <scope>NUCLEOTIDE SEQUENCE [LARGE SCALE GENOMIC DNA]</scope>
    <source>
        <strain evidence="5 6">BC008</strain>
    </source>
</reference>
<organism evidence="5 6">
    <name type="scientific">Mastigocoleus testarum BC008</name>
    <dbReference type="NCBI Taxonomy" id="371196"/>
    <lineage>
        <taxon>Bacteria</taxon>
        <taxon>Bacillati</taxon>
        <taxon>Cyanobacteriota</taxon>
        <taxon>Cyanophyceae</taxon>
        <taxon>Nostocales</taxon>
        <taxon>Hapalosiphonaceae</taxon>
        <taxon>Mastigocoleus</taxon>
    </lineage>
</organism>
<keyword evidence="1 3" id="KW-0853">WD repeat</keyword>
<dbReference type="SMART" id="SM00320">
    <property type="entry name" value="WD40"/>
    <property type="match status" value="1"/>
</dbReference>
<dbReference type="InterPro" id="IPR036322">
    <property type="entry name" value="WD40_repeat_dom_sf"/>
</dbReference>
<dbReference type="PROSITE" id="PS50294">
    <property type="entry name" value="WD_REPEATS_REGION"/>
    <property type="match status" value="1"/>
</dbReference>
<dbReference type="InterPro" id="IPR036890">
    <property type="entry name" value="HATPase_C_sf"/>
</dbReference>
<evidence type="ECO:0000256" key="1">
    <source>
        <dbReference type="ARBA" id="ARBA00022574"/>
    </source>
</evidence>
<evidence type="ECO:0000313" key="6">
    <source>
        <dbReference type="Proteomes" id="UP000053372"/>
    </source>
</evidence>
<evidence type="ECO:0000256" key="2">
    <source>
        <dbReference type="ARBA" id="ARBA00022737"/>
    </source>
</evidence>
<dbReference type="Gene3D" id="2.130.10.10">
    <property type="entry name" value="YVTN repeat-like/Quinoprotein amine dehydrogenase"/>
    <property type="match status" value="1"/>
</dbReference>
<dbReference type="InterPro" id="IPR001680">
    <property type="entry name" value="WD40_rpt"/>
</dbReference>
<dbReference type="Proteomes" id="UP000053372">
    <property type="component" value="Unassembled WGS sequence"/>
</dbReference>
<evidence type="ECO:0000313" key="4">
    <source>
        <dbReference type="EMBL" id="KST63440.1"/>
    </source>
</evidence>
<evidence type="ECO:0000256" key="3">
    <source>
        <dbReference type="PROSITE-ProRule" id="PRU00221"/>
    </source>
</evidence>
<dbReference type="AlphaFoldDB" id="A0A0V7ZJJ3"/>
<dbReference type="EMBL" id="LMTZ01000119">
    <property type="protein sequence ID" value="KST64572.1"/>
    <property type="molecule type" value="Genomic_DNA"/>
</dbReference>
<dbReference type="OrthoDB" id="9813438at2"/>
<dbReference type="SUPFAM" id="SSF50978">
    <property type="entry name" value="WD40 repeat-like"/>
    <property type="match status" value="1"/>
</dbReference>
<dbReference type="PANTHER" id="PTHR19848">
    <property type="entry name" value="WD40 REPEAT PROTEIN"/>
    <property type="match status" value="1"/>
</dbReference>
<comment type="caution">
    <text evidence="5">The sequence shown here is derived from an EMBL/GenBank/DDBJ whole genome shotgun (WGS) entry which is preliminary data.</text>
</comment>
<dbReference type="PANTHER" id="PTHR19848:SF8">
    <property type="entry name" value="F-BOX AND WD REPEAT DOMAIN CONTAINING 7"/>
    <property type="match status" value="1"/>
</dbReference>
<sequence>MELENESQSLDTLNASPTKSFFVEMLTRDIELQDAILDLLDNCVDGIQRTIRDTQQFEDSEEPYRKFWAKINFSSDNFTIADNCGGIPIDTAKKYAFRMGRPDNNFDNDVYTIGTYGIGMKRSIFKMGRSSEVVSQTESIQALAGHTNTVWSVAFARDDSILVSGSLDETIKIWDIKTGECLKTLRYRPYERMNITGVKGLTSAEILSLKALGAIEKTR</sequence>
<keyword evidence="6" id="KW-1185">Reference proteome</keyword>
<dbReference type="PROSITE" id="PS00678">
    <property type="entry name" value="WD_REPEATS_1"/>
    <property type="match status" value="1"/>
</dbReference>
<evidence type="ECO:0000313" key="5">
    <source>
        <dbReference type="EMBL" id="KST64572.1"/>
    </source>
</evidence>
<dbReference type="InterPro" id="IPR019775">
    <property type="entry name" value="WD40_repeat_CS"/>
</dbReference>
<proteinExistence type="predicted"/>
<dbReference type="InterPro" id="IPR015943">
    <property type="entry name" value="WD40/YVTN_repeat-like_dom_sf"/>
</dbReference>